<sequence>MSESEPATKRKKTASEKSKPPGQPVVDSGHRKRRRNRTTQSCLNCHTSKRMCDRNRPACARCTQLGLSGLCVYEVDDPTQRSDTQDESSRLLKRVAELEAVIRELKNKPHPRWASSSGTECNDNATVSSAQSPSTSTTPISPHSTVAFSDSPTLCSPSPMTPASDSPATDSAVNSIFAQSPHCTFTLQQHLDELSTPKPPYSQLSCSCLLDLSTYQTMLELSLRLRKAVMVLGQYPLHHQADGYCLLNEKLAEFDILTTNALSSVSSPSYNTHQRFPSLSPPTLYSASTDSTSRLDSWVSSGVSSDTTTGNDLFMSWEPHRLRP</sequence>
<comment type="caution">
    <text evidence="8">The sequence shown here is derived from an EMBL/GenBank/DDBJ whole genome shotgun (WGS) entry which is preliminary data.</text>
</comment>
<keyword evidence="5" id="KW-0539">Nucleus</keyword>
<protein>
    <recommendedName>
        <fullName evidence="7">Zn(2)-C6 fungal-type domain-containing protein</fullName>
    </recommendedName>
</protein>
<dbReference type="GO" id="GO:0000981">
    <property type="term" value="F:DNA-binding transcription factor activity, RNA polymerase II-specific"/>
    <property type="evidence" value="ECO:0007669"/>
    <property type="project" value="InterPro"/>
</dbReference>
<evidence type="ECO:0000313" key="9">
    <source>
        <dbReference type="Proteomes" id="UP000772434"/>
    </source>
</evidence>
<dbReference type="CDD" id="cd00067">
    <property type="entry name" value="GAL4"/>
    <property type="match status" value="1"/>
</dbReference>
<feature type="domain" description="Zn(2)-C6 fungal-type" evidence="7">
    <location>
        <begin position="41"/>
        <end position="73"/>
    </location>
</feature>
<evidence type="ECO:0000256" key="4">
    <source>
        <dbReference type="ARBA" id="ARBA00023163"/>
    </source>
</evidence>
<evidence type="ECO:0000256" key="6">
    <source>
        <dbReference type="SAM" id="MobiDB-lite"/>
    </source>
</evidence>
<organism evidence="8 9">
    <name type="scientific">Rhodocollybia butyracea</name>
    <dbReference type="NCBI Taxonomy" id="206335"/>
    <lineage>
        <taxon>Eukaryota</taxon>
        <taxon>Fungi</taxon>
        <taxon>Dikarya</taxon>
        <taxon>Basidiomycota</taxon>
        <taxon>Agaricomycotina</taxon>
        <taxon>Agaricomycetes</taxon>
        <taxon>Agaricomycetidae</taxon>
        <taxon>Agaricales</taxon>
        <taxon>Marasmiineae</taxon>
        <taxon>Omphalotaceae</taxon>
        <taxon>Rhodocollybia</taxon>
    </lineage>
</organism>
<dbReference type="Proteomes" id="UP000772434">
    <property type="component" value="Unassembled WGS sequence"/>
</dbReference>
<evidence type="ECO:0000256" key="5">
    <source>
        <dbReference type="ARBA" id="ARBA00023242"/>
    </source>
</evidence>
<gene>
    <name evidence="8" type="ORF">BDP27DRAFT_1432293</name>
</gene>
<feature type="region of interest" description="Disordered" evidence="6">
    <location>
        <begin position="1"/>
        <end position="39"/>
    </location>
</feature>
<dbReference type="PROSITE" id="PS00463">
    <property type="entry name" value="ZN2_CY6_FUNGAL_1"/>
    <property type="match status" value="1"/>
</dbReference>
<dbReference type="InterPro" id="IPR050815">
    <property type="entry name" value="TF_fung"/>
</dbReference>
<dbReference type="AlphaFoldDB" id="A0A9P5P4Q5"/>
<feature type="compositionally biased region" description="Polar residues" evidence="6">
    <location>
        <begin position="146"/>
        <end position="171"/>
    </location>
</feature>
<evidence type="ECO:0000256" key="3">
    <source>
        <dbReference type="ARBA" id="ARBA00023015"/>
    </source>
</evidence>
<accession>A0A9P5P4Q5</accession>
<evidence type="ECO:0000256" key="2">
    <source>
        <dbReference type="ARBA" id="ARBA00022723"/>
    </source>
</evidence>
<dbReference type="OrthoDB" id="2269373at2759"/>
<dbReference type="Gene3D" id="4.10.240.10">
    <property type="entry name" value="Zn(2)-C6 fungal-type DNA-binding domain"/>
    <property type="match status" value="1"/>
</dbReference>
<reference evidence="8" key="1">
    <citation type="submission" date="2020-11" db="EMBL/GenBank/DDBJ databases">
        <authorList>
            <consortium name="DOE Joint Genome Institute"/>
            <person name="Ahrendt S."/>
            <person name="Riley R."/>
            <person name="Andreopoulos W."/>
            <person name="Labutti K."/>
            <person name="Pangilinan J."/>
            <person name="Ruiz-Duenas F.J."/>
            <person name="Barrasa J.M."/>
            <person name="Sanchez-Garcia M."/>
            <person name="Camarero S."/>
            <person name="Miyauchi S."/>
            <person name="Serrano A."/>
            <person name="Linde D."/>
            <person name="Babiker R."/>
            <person name="Drula E."/>
            <person name="Ayuso-Fernandez I."/>
            <person name="Pacheco R."/>
            <person name="Padilla G."/>
            <person name="Ferreira P."/>
            <person name="Barriuso J."/>
            <person name="Kellner H."/>
            <person name="Castanera R."/>
            <person name="Alfaro M."/>
            <person name="Ramirez L."/>
            <person name="Pisabarro A.G."/>
            <person name="Kuo A."/>
            <person name="Tritt A."/>
            <person name="Lipzen A."/>
            <person name="He G."/>
            <person name="Yan M."/>
            <person name="Ng V."/>
            <person name="Cullen D."/>
            <person name="Martin F."/>
            <person name="Rosso M.-N."/>
            <person name="Henrissat B."/>
            <person name="Hibbett D."/>
            <person name="Martinez A.T."/>
            <person name="Grigoriev I.V."/>
        </authorList>
    </citation>
    <scope>NUCLEOTIDE SEQUENCE</scope>
    <source>
        <strain evidence="8">AH 40177</strain>
    </source>
</reference>
<dbReference type="SUPFAM" id="SSF57701">
    <property type="entry name" value="Zn2/Cys6 DNA-binding domain"/>
    <property type="match status" value="1"/>
</dbReference>
<feature type="compositionally biased region" description="Polar residues" evidence="6">
    <location>
        <begin position="114"/>
        <end position="125"/>
    </location>
</feature>
<dbReference type="SMART" id="SM00066">
    <property type="entry name" value="GAL4"/>
    <property type="match status" value="1"/>
</dbReference>
<dbReference type="Pfam" id="PF00172">
    <property type="entry name" value="Zn_clus"/>
    <property type="match status" value="1"/>
</dbReference>
<feature type="region of interest" description="Disordered" evidence="6">
    <location>
        <begin position="109"/>
        <end position="171"/>
    </location>
</feature>
<evidence type="ECO:0000313" key="8">
    <source>
        <dbReference type="EMBL" id="KAF9058784.1"/>
    </source>
</evidence>
<feature type="compositionally biased region" description="Low complexity" evidence="6">
    <location>
        <begin position="126"/>
        <end position="145"/>
    </location>
</feature>
<dbReference type="GO" id="GO:0008270">
    <property type="term" value="F:zinc ion binding"/>
    <property type="evidence" value="ECO:0007669"/>
    <property type="project" value="InterPro"/>
</dbReference>
<keyword evidence="9" id="KW-1185">Reference proteome</keyword>
<dbReference type="PROSITE" id="PS50048">
    <property type="entry name" value="ZN2_CY6_FUNGAL_2"/>
    <property type="match status" value="1"/>
</dbReference>
<evidence type="ECO:0000256" key="1">
    <source>
        <dbReference type="ARBA" id="ARBA00004123"/>
    </source>
</evidence>
<dbReference type="PANTHER" id="PTHR47338:SF5">
    <property type="entry name" value="ZN(II)2CYS6 TRANSCRIPTION FACTOR (EUROFUNG)"/>
    <property type="match status" value="1"/>
</dbReference>
<dbReference type="InterPro" id="IPR001138">
    <property type="entry name" value="Zn2Cys6_DnaBD"/>
</dbReference>
<dbReference type="InterPro" id="IPR036864">
    <property type="entry name" value="Zn2-C6_fun-type_DNA-bd_sf"/>
</dbReference>
<evidence type="ECO:0000259" key="7">
    <source>
        <dbReference type="PROSITE" id="PS50048"/>
    </source>
</evidence>
<dbReference type="GO" id="GO:0005634">
    <property type="term" value="C:nucleus"/>
    <property type="evidence" value="ECO:0007669"/>
    <property type="project" value="UniProtKB-SubCell"/>
</dbReference>
<keyword evidence="4" id="KW-0804">Transcription</keyword>
<proteinExistence type="predicted"/>
<keyword evidence="3" id="KW-0805">Transcription regulation</keyword>
<keyword evidence="2" id="KW-0479">Metal-binding</keyword>
<comment type="subcellular location">
    <subcellularLocation>
        <location evidence="1">Nucleus</location>
    </subcellularLocation>
</comment>
<name>A0A9P5P4Q5_9AGAR</name>
<dbReference type="PANTHER" id="PTHR47338">
    <property type="entry name" value="ZN(II)2CYS6 TRANSCRIPTION FACTOR (EUROFUNG)-RELATED"/>
    <property type="match status" value="1"/>
</dbReference>
<dbReference type="EMBL" id="JADNRY010000351">
    <property type="protein sequence ID" value="KAF9058784.1"/>
    <property type="molecule type" value="Genomic_DNA"/>
</dbReference>